<dbReference type="Proteomes" id="UP000013966">
    <property type="component" value="Chromosome 2"/>
</dbReference>
<accession>R4WZK4</accession>
<dbReference type="EMBL" id="AP013059">
    <property type="protein sequence ID" value="BAN24951.1"/>
    <property type="molecule type" value="Genomic_DNA"/>
</dbReference>
<reference evidence="1 2" key="1">
    <citation type="journal article" date="2013" name="Genome Announc.">
        <title>Complete Genome Sequence of Burkholderia sp. Strain RPE64, Bacterial Symbiont of the Bean Bug Riptortus pedestris.</title>
        <authorList>
            <person name="Shibata T.F."/>
            <person name="Maeda T."/>
            <person name="Nikoh N."/>
            <person name="Yamaguchi K."/>
            <person name="Oshima K."/>
            <person name="Hattori M."/>
            <person name="Nishiyama T."/>
            <person name="Hasebe M."/>
            <person name="Fukatsu T."/>
            <person name="Kikuchi Y."/>
            <person name="Shigenobu S."/>
        </authorList>
    </citation>
    <scope>NUCLEOTIDE SEQUENCE [LARGE SCALE GENOMIC DNA]</scope>
</reference>
<protein>
    <recommendedName>
        <fullName evidence="3">Pectate lyase superfamily protein domain-containing protein</fullName>
    </recommendedName>
</protein>
<dbReference type="Gene3D" id="2.160.20.10">
    <property type="entry name" value="Single-stranded right-handed beta-helix, Pectin lyase-like"/>
    <property type="match status" value="1"/>
</dbReference>
<gene>
    <name evidence="1" type="ORF">BRPE64_BCDS02900</name>
</gene>
<evidence type="ECO:0008006" key="3">
    <source>
        <dbReference type="Google" id="ProtNLM"/>
    </source>
</evidence>
<sequence length="724" mass="77104">MRLRPTDQNVYPLENTTLTEWAHTAEAAASDGGLKVAYLATVTPLNTASPSISISFPSVPRRPAGSVDIYAKLKSGSDQRSSMGYLASWLKAAAIAVFQNRILHCPTAGAFFSKKMISTPNLKVVSEQVNTATPVSNWEPDTDYNTNDLVWWEDSTYGAMASHHSSSDFMADLSAGMWRIVGSDLAERLEDPEGSSLIGFVQSGAGAGSRTALDKMRECVTVDDYYRPDLGDVDHTQAFARAMSYLASRGGGIIRCPGNSYRATQIVLGRFILIEGMGAGATELIQSPGANRDFLVSENFAALTLSGLRVSQDSRVPSWFGIKDIRVNGNGAAQNSGRCIAWYGAAILMKGDVFVYAGHDDNIYTEYAISSGSGSWQQQEEGLIDNVTTMRSVTGVGWRNRGPHNTVIKSIISGYNATGGYIAETLPGKYDGNVTEISHLHTYANVNDVGALIGSITGIAHWIIDGDYGEISASTCQIGRVKIFNGGQTNDGLRVLGNDNNIGTVLGMMYQGTTGRSVVSIAGSGNNISIVKAYGQLGAHTGLKITGSGNTVDALYARECSIGLDVSGSLSRVGGKIILPYAAGFKYTIPTDLHRGKNRIDLEIYATQGVYVTGDRPVDQLDQVNIKGSGLGVSAGCRAEIQSDPFALDNTNTQVITVPHGLLYTPTRQAVSLTLLESSPADTSFVDVRFKVVSCDATYITVQVKVPTAAAAGTKARIGVRVTI</sequence>
<organism evidence="1 2">
    <name type="scientific">Caballeronia insecticola</name>
    <dbReference type="NCBI Taxonomy" id="758793"/>
    <lineage>
        <taxon>Bacteria</taxon>
        <taxon>Pseudomonadati</taxon>
        <taxon>Pseudomonadota</taxon>
        <taxon>Betaproteobacteria</taxon>
        <taxon>Burkholderiales</taxon>
        <taxon>Burkholderiaceae</taxon>
        <taxon>Caballeronia</taxon>
    </lineage>
</organism>
<dbReference type="STRING" id="758793.BRPE64_BCDS02900"/>
<evidence type="ECO:0000313" key="2">
    <source>
        <dbReference type="Proteomes" id="UP000013966"/>
    </source>
</evidence>
<name>R4WZK4_9BURK</name>
<proteinExistence type="predicted"/>
<dbReference type="Gene3D" id="2.10.10.90">
    <property type="match status" value="1"/>
</dbReference>
<dbReference type="AlphaFoldDB" id="R4WZK4"/>
<dbReference type="PATRIC" id="fig|758793.3.peg.3198"/>
<dbReference type="HOGENOM" id="CLU_382060_0_0_4"/>
<evidence type="ECO:0000313" key="1">
    <source>
        <dbReference type="EMBL" id="BAN24951.1"/>
    </source>
</evidence>
<reference evidence="1 2" key="2">
    <citation type="journal article" date="2018" name="Int. J. Syst. Evol. Microbiol.">
        <title>Burkholderia insecticola sp. nov., a gut symbiotic bacterium of the bean bug Riptortus pedestris.</title>
        <authorList>
            <person name="Takeshita K."/>
            <person name="Tamaki H."/>
            <person name="Ohbayashi T."/>
            <person name="Meng X.-Y."/>
            <person name="Sone T."/>
            <person name="Mitani Y."/>
            <person name="Peeters C."/>
            <person name="Kikuchi Y."/>
            <person name="Vandamme P."/>
        </authorList>
    </citation>
    <scope>NUCLEOTIDE SEQUENCE [LARGE SCALE GENOMIC DNA]</scope>
    <source>
        <strain evidence="1">RPE64</strain>
    </source>
</reference>
<dbReference type="InterPro" id="IPR012334">
    <property type="entry name" value="Pectin_lyas_fold"/>
</dbReference>
<keyword evidence="2" id="KW-1185">Reference proteome</keyword>
<dbReference type="KEGG" id="buo:BRPE64_BCDS02900"/>